<evidence type="ECO:0000313" key="3">
    <source>
        <dbReference type="Proteomes" id="UP000664521"/>
    </source>
</evidence>
<reference evidence="2" key="1">
    <citation type="submission" date="2021-03" db="EMBL/GenBank/DDBJ databases">
        <authorList>
            <person name="Tagirdzhanova G."/>
        </authorList>
    </citation>
    <scope>NUCLEOTIDE SEQUENCE</scope>
</reference>
<dbReference type="Proteomes" id="UP000664521">
    <property type="component" value="Unassembled WGS sequence"/>
</dbReference>
<feature type="compositionally biased region" description="Polar residues" evidence="1">
    <location>
        <begin position="320"/>
        <end position="329"/>
    </location>
</feature>
<keyword evidence="3" id="KW-1185">Reference proteome</keyword>
<dbReference type="EMBL" id="CAJPDS010000086">
    <property type="protein sequence ID" value="CAF9935829.1"/>
    <property type="molecule type" value="Genomic_DNA"/>
</dbReference>
<protein>
    <submittedName>
        <fullName evidence="2">Uncharacterized protein</fullName>
    </submittedName>
</protein>
<evidence type="ECO:0000256" key="1">
    <source>
        <dbReference type="SAM" id="MobiDB-lite"/>
    </source>
</evidence>
<comment type="caution">
    <text evidence="2">The sequence shown here is derived from an EMBL/GenBank/DDBJ whole genome shotgun (WGS) entry which is preliminary data.</text>
</comment>
<gene>
    <name evidence="2" type="ORF">HETSPECPRED_009913</name>
</gene>
<name>A0A8H3IZQ9_9LECA</name>
<feature type="region of interest" description="Disordered" evidence="1">
    <location>
        <begin position="1"/>
        <end position="50"/>
    </location>
</feature>
<dbReference type="OrthoDB" id="5324651at2759"/>
<proteinExistence type="predicted"/>
<feature type="region of interest" description="Disordered" evidence="1">
    <location>
        <begin position="255"/>
        <end position="329"/>
    </location>
</feature>
<sequence>MSGAATPPVIMDPNAIIPSPPSSIYSSTTTATTPPSTTTAPRQASKSAPAGTQLPFPEVLKIMIYTQAELECLCYRVLKTSAPELLEAKDIDCAEQLELNWACRHLPPHCPDNMGPTLNDWLPDIRHAAVHRHRFSALAACKTIAEAAIFATTMGDRALGRSLEIIAREMDWCRAEMDKYHGGDTTSRAKEEVEEEVKARLKGVLKAAKKEREWAVKEGWSVSDEVREYTFERKLEENAWADPRPWGQDLNRQYQSSSYQNNSNATPARLSSGVDQVGRWRPSTSTAASSASGSSTPSTQPAPMAQNKSNAYVPPAKRNGSGSSWGRKK</sequence>
<accession>A0A8H3IZQ9</accession>
<organism evidence="2 3">
    <name type="scientific">Heterodermia speciosa</name>
    <dbReference type="NCBI Taxonomy" id="116794"/>
    <lineage>
        <taxon>Eukaryota</taxon>
        <taxon>Fungi</taxon>
        <taxon>Dikarya</taxon>
        <taxon>Ascomycota</taxon>
        <taxon>Pezizomycotina</taxon>
        <taxon>Lecanoromycetes</taxon>
        <taxon>OSLEUM clade</taxon>
        <taxon>Lecanoromycetidae</taxon>
        <taxon>Caliciales</taxon>
        <taxon>Physciaceae</taxon>
        <taxon>Heterodermia</taxon>
    </lineage>
</organism>
<evidence type="ECO:0000313" key="2">
    <source>
        <dbReference type="EMBL" id="CAF9935829.1"/>
    </source>
</evidence>
<dbReference type="AlphaFoldDB" id="A0A8H3IZQ9"/>
<feature type="compositionally biased region" description="Low complexity" evidence="1">
    <location>
        <begin position="255"/>
        <end position="264"/>
    </location>
</feature>
<feature type="compositionally biased region" description="Low complexity" evidence="1">
    <location>
        <begin position="282"/>
        <end position="303"/>
    </location>
</feature>
<feature type="compositionally biased region" description="Low complexity" evidence="1">
    <location>
        <begin position="22"/>
        <end position="41"/>
    </location>
</feature>